<dbReference type="SUPFAM" id="SSF55021">
    <property type="entry name" value="ACT-like"/>
    <property type="match status" value="1"/>
</dbReference>
<dbReference type="InterPro" id="IPR045865">
    <property type="entry name" value="ACT-like_dom_sf"/>
</dbReference>
<feature type="region of interest" description="Disordered" evidence="1">
    <location>
        <begin position="48"/>
        <end position="67"/>
    </location>
</feature>
<feature type="region of interest" description="Disordered" evidence="1">
    <location>
        <begin position="370"/>
        <end position="473"/>
    </location>
</feature>
<dbReference type="PANTHER" id="PTHR31131">
    <property type="entry name" value="CHROMOSOME 1, WHOLE GENOME SHOTGUN SEQUENCE"/>
    <property type="match status" value="1"/>
</dbReference>
<evidence type="ECO:0000259" key="2">
    <source>
        <dbReference type="Pfam" id="PF13840"/>
    </source>
</evidence>
<dbReference type="PANTHER" id="PTHR31131:SF6">
    <property type="entry name" value="CASTOR ACT DOMAIN-CONTAINING PROTEIN"/>
    <property type="match status" value="1"/>
</dbReference>
<dbReference type="OrthoDB" id="58529at2759"/>
<feature type="compositionally biased region" description="Polar residues" evidence="1">
    <location>
        <begin position="447"/>
        <end position="457"/>
    </location>
</feature>
<dbReference type="Proteomes" id="UP000663671">
    <property type="component" value="Chromosome 2"/>
</dbReference>
<dbReference type="InterPro" id="IPR051719">
    <property type="entry name" value="CASTOR_mTORC1"/>
</dbReference>
<evidence type="ECO:0000313" key="3">
    <source>
        <dbReference type="EMBL" id="QSS58169.1"/>
    </source>
</evidence>
<organism evidence="3 4">
    <name type="scientific">Ajellomyces capsulatus</name>
    <name type="common">Darling's disease fungus</name>
    <name type="synonym">Histoplasma capsulatum</name>
    <dbReference type="NCBI Taxonomy" id="5037"/>
    <lineage>
        <taxon>Eukaryota</taxon>
        <taxon>Fungi</taxon>
        <taxon>Dikarya</taxon>
        <taxon>Ascomycota</taxon>
        <taxon>Pezizomycotina</taxon>
        <taxon>Eurotiomycetes</taxon>
        <taxon>Eurotiomycetidae</taxon>
        <taxon>Onygenales</taxon>
        <taxon>Ajellomycetaceae</taxon>
        <taxon>Histoplasma</taxon>
    </lineage>
</organism>
<dbReference type="VEuPathDB" id="FungiDB:I7I51_07592"/>
<feature type="region of interest" description="Disordered" evidence="1">
    <location>
        <begin position="194"/>
        <end position="224"/>
    </location>
</feature>
<feature type="domain" description="CASTOR ACT" evidence="2">
    <location>
        <begin position="120"/>
        <end position="181"/>
    </location>
</feature>
<evidence type="ECO:0000256" key="1">
    <source>
        <dbReference type="SAM" id="MobiDB-lite"/>
    </source>
</evidence>
<dbReference type="Gene3D" id="3.30.2130.10">
    <property type="entry name" value="VC0802-like"/>
    <property type="match status" value="1"/>
</dbReference>
<sequence length="515" mass="56295">MSQSLSLFSAQVQFLNDHLALIHIPLDLYPFFLQPILQLIFHDVPPIEDIHPDEPDEPDEPGLRGLRKSEPTHPAFLNVSITPVECSIVCSRELAELYFRPSAEEFNKNGPSKANQISISKEDFIAMQVDGQGLDAGQRVLELTSPLAMAGVSIFFMSTYFSDYILVPRRSKGHVTQALENRGFAFEASSDAFVNSSSNPQRRSSPPSLETQQSPPLTPPPPTLSELQTRTFSALRKHNIHARVDKSLRIVQCAAQYSSSARRSSSPSILRPSLVTTLILDKPRFLSLTLTATDPAASILLEKRLLPRFSLDPICLVPPNQLSSDFSLDESSNNLLLISKDDVLVPIMLDLRDLPLEATGIVCGVASRLAAATQSREPNRTSGESDNGHDHDGGGDGYDSSDDHGDGVNAVEIPRNASSPLARFNNNNQNDDKSTSSLWSRKRRRMTTSMNQKKNGGQAQGAHEPLRRASSETGSSYLDAVDISFLSTVRAGTVIVGERELERAMASLDAAEIGV</sequence>
<dbReference type="InterPro" id="IPR027795">
    <property type="entry name" value="CASTOR_ACT_dom"/>
</dbReference>
<dbReference type="EMBL" id="CP069109">
    <property type="protein sequence ID" value="QSS58169.1"/>
    <property type="molecule type" value="Genomic_DNA"/>
</dbReference>
<dbReference type="Pfam" id="PF13840">
    <property type="entry name" value="ACT_7"/>
    <property type="match status" value="1"/>
</dbReference>
<protein>
    <recommendedName>
        <fullName evidence="2">CASTOR ACT domain-containing protein</fullName>
    </recommendedName>
</protein>
<dbReference type="AlphaFoldDB" id="A0A8A1LW74"/>
<name>A0A8A1LW74_AJECA</name>
<evidence type="ECO:0000313" key="4">
    <source>
        <dbReference type="Proteomes" id="UP000663671"/>
    </source>
</evidence>
<dbReference type="GO" id="GO:0006520">
    <property type="term" value="P:amino acid metabolic process"/>
    <property type="evidence" value="ECO:0007669"/>
    <property type="project" value="UniProtKB-ARBA"/>
</dbReference>
<reference evidence="3" key="1">
    <citation type="submission" date="2021-01" db="EMBL/GenBank/DDBJ databases">
        <title>Chromosome-level genome assembly of a human fungal pathogen reveals clustering of transcriptionally co-regulated genes.</title>
        <authorList>
            <person name="Voorhies M."/>
            <person name="Cohen S."/>
            <person name="Shea T.P."/>
            <person name="Petrus S."/>
            <person name="Munoz J.F."/>
            <person name="Poplawski S."/>
            <person name="Goldman W.E."/>
            <person name="Michael T."/>
            <person name="Cuomo C.A."/>
            <person name="Sil A."/>
            <person name="Beyhan S."/>
        </authorList>
    </citation>
    <scope>NUCLEOTIDE SEQUENCE</scope>
    <source>
        <strain evidence="3">WU24</strain>
    </source>
</reference>
<gene>
    <name evidence="3" type="ORF">I7I51_07592</name>
</gene>
<accession>A0A8A1LW74</accession>
<dbReference type="GO" id="GO:0046394">
    <property type="term" value="P:carboxylic acid biosynthetic process"/>
    <property type="evidence" value="ECO:0007669"/>
    <property type="project" value="UniProtKB-ARBA"/>
</dbReference>
<feature type="compositionally biased region" description="Low complexity" evidence="1">
    <location>
        <begin position="195"/>
        <end position="215"/>
    </location>
</feature>
<proteinExistence type="predicted"/>
<feature type="compositionally biased region" description="Polar residues" evidence="1">
    <location>
        <begin position="416"/>
        <end position="439"/>
    </location>
</feature>